<feature type="region of interest" description="Disordered" evidence="1">
    <location>
        <begin position="227"/>
        <end position="320"/>
    </location>
</feature>
<comment type="caution">
    <text evidence="2">The sequence shown here is derived from an EMBL/GenBank/DDBJ whole genome shotgun (WGS) entry which is preliminary data.</text>
</comment>
<evidence type="ECO:0000313" key="3">
    <source>
        <dbReference type="Proteomes" id="UP001642464"/>
    </source>
</evidence>
<feature type="compositionally biased region" description="Basic and acidic residues" evidence="1">
    <location>
        <begin position="371"/>
        <end position="381"/>
    </location>
</feature>
<feature type="compositionally biased region" description="Basic and acidic residues" evidence="1">
    <location>
        <begin position="353"/>
        <end position="364"/>
    </location>
</feature>
<feature type="compositionally biased region" description="Basic and acidic residues" evidence="1">
    <location>
        <begin position="283"/>
        <end position="292"/>
    </location>
</feature>
<feature type="compositionally biased region" description="Basic residues" evidence="1">
    <location>
        <begin position="391"/>
        <end position="408"/>
    </location>
</feature>
<evidence type="ECO:0000313" key="2">
    <source>
        <dbReference type="EMBL" id="CAK9029743.1"/>
    </source>
</evidence>
<dbReference type="Proteomes" id="UP001642464">
    <property type="component" value="Unassembled WGS sequence"/>
</dbReference>
<gene>
    <name evidence="2" type="ORF">SCF082_LOCUS18930</name>
</gene>
<feature type="region of interest" description="Disordered" evidence="1">
    <location>
        <begin position="66"/>
        <end position="177"/>
    </location>
</feature>
<organism evidence="2 3">
    <name type="scientific">Durusdinium trenchii</name>
    <dbReference type="NCBI Taxonomy" id="1381693"/>
    <lineage>
        <taxon>Eukaryota</taxon>
        <taxon>Sar</taxon>
        <taxon>Alveolata</taxon>
        <taxon>Dinophyceae</taxon>
        <taxon>Suessiales</taxon>
        <taxon>Symbiodiniaceae</taxon>
        <taxon>Durusdinium</taxon>
    </lineage>
</organism>
<evidence type="ECO:0000256" key="1">
    <source>
        <dbReference type="SAM" id="MobiDB-lite"/>
    </source>
</evidence>
<feature type="compositionally biased region" description="Basic and acidic residues" evidence="1">
    <location>
        <begin position="478"/>
        <end position="491"/>
    </location>
</feature>
<dbReference type="EMBL" id="CAXAMM010012780">
    <property type="protein sequence ID" value="CAK9029743.1"/>
    <property type="molecule type" value="Genomic_DNA"/>
</dbReference>
<feature type="compositionally biased region" description="Low complexity" evidence="1">
    <location>
        <begin position="441"/>
        <end position="450"/>
    </location>
</feature>
<feature type="region of interest" description="Disordered" evidence="1">
    <location>
        <begin position="336"/>
        <end position="543"/>
    </location>
</feature>
<keyword evidence="3" id="KW-1185">Reference proteome</keyword>
<sequence length="950" mass="105587">MPDIEPLKDALKQLYNLLNMVIGQDQIYREAWGIPHGCGLLKRKYRRKEVQDFRDLLLILDLDGSLQDVEGPTSEDVEESEEEEPKVQEESCEVEGNEEAPVAPAEDLPESAVEGENAPPYGHDAAETLPMPEAMSNAGPSLLEGGRAETNQQEYPCGGKGGGLEEPPEGKSQMTPVWKEGPEEVKDCGCREGSPCAECSSFESYWRVQEKEERDLQRVLARCEHLRANGTEVEEDNRTLFYNPAPGDDPKDGLEEAQPEEEEVQAEKPHDVPPEEEEVPAFKPDEVPKDEPPQDPSPARRQLFPEENPEMPAKGQMTIPPGLAARVQAYQAHDVKLPCILRTEQLKLRKKNKKDEKIEGKRADDAEEGSNDAKKKTERGRSTRRTSAGKARAKAKASSKKRASRKRNAKEVETDGNPGDAEQKMKKGRAREASQAKEEANSSAAEAARSGKGRKRTRCTSQEEEPAQAPGCSSSSPKPHEPVKPVETEKPKRAKRAPKAKAKGKAKALPKPKASPKPKAKAKGEPKRKGRKPKVAPVDQQLAADDAIVQECREELEKQWRSKKPVLKSEDFPNSPVYTHCRLNSYWSRARPTVGIKNRSVTKGKEEEFAYFSFSRSDAFNIGLAKLLAEKFVGSLGLKFIAFLFTLQYVTLLLGCRVKADGSAGCTTLAYLQLTLEDGVYTWVEFFAGRGAATAAARGSGQMGAKLDLLYYHGSSTNYMDLLTDSGFLVAIACILKTVKNKSVILLGLKCSSFCIVNRGTSRRCECAAGGDTAKPSVREANCLAARSMLLCLLVAVCGGTFVLEQPFQSMLEWTPRFRHLMKVIRVWRTSWYMWNYGGGTPKRHVAYSNSKEVMGLEAGKLRPGWRHNDSSKKTCRRYVDKSGKVRFQGTKQLKKTEPLDCSRCFCGEFENVGEYIYIYVLFNCYCFNSTDVGSEALSCTFWIPHSRDF</sequence>
<feature type="compositionally biased region" description="Basic residues" evidence="1">
    <location>
        <begin position="492"/>
        <end position="521"/>
    </location>
</feature>
<feature type="compositionally biased region" description="Acidic residues" evidence="1">
    <location>
        <begin position="255"/>
        <end position="264"/>
    </location>
</feature>
<feature type="compositionally biased region" description="Basic and acidic residues" evidence="1">
    <location>
        <begin position="421"/>
        <end position="440"/>
    </location>
</feature>
<accession>A0ABP0KS81</accession>
<feature type="compositionally biased region" description="Acidic residues" evidence="1">
    <location>
        <begin position="73"/>
        <end position="98"/>
    </location>
</feature>
<protein>
    <submittedName>
        <fullName evidence="2">Uncharacterized protein</fullName>
    </submittedName>
</protein>
<name>A0ABP0KS81_9DINO</name>
<reference evidence="2 3" key="1">
    <citation type="submission" date="2024-02" db="EMBL/GenBank/DDBJ databases">
        <authorList>
            <person name="Chen Y."/>
            <person name="Shah S."/>
            <person name="Dougan E. K."/>
            <person name="Thang M."/>
            <person name="Chan C."/>
        </authorList>
    </citation>
    <scope>NUCLEOTIDE SEQUENCE [LARGE SCALE GENOMIC DNA]</scope>
</reference>
<proteinExistence type="predicted"/>